<dbReference type="Proteomes" id="UP000542353">
    <property type="component" value="Unassembled WGS sequence"/>
</dbReference>
<keyword evidence="1" id="KW-0175">Coiled coil</keyword>
<evidence type="ECO:0000313" key="5">
    <source>
        <dbReference type="Proteomes" id="UP000542353"/>
    </source>
</evidence>
<evidence type="ECO:0000259" key="3">
    <source>
        <dbReference type="Pfam" id="PF13649"/>
    </source>
</evidence>
<keyword evidence="4" id="KW-0489">Methyltransferase</keyword>
<dbReference type="RefSeq" id="WP_184256466.1">
    <property type="nucleotide sequence ID" value="NZ_JACHIH010000008.1"/>
</dbReference>
<comment type="caution">
    <text evidence="4">The sequence shown here is derived from an EMBL/GenBank/DDBJ whole genome shotgun (WGS) entry which is preliminary data.</text>
</comment>
<keyword evidence="4" id="KW-0808">Transferase</keyword>
<feature type="coiled-coil region" evidence="1">
    <location>
        <begin position="208"/>
        <end position="235"/>
    </location>
</feature>
<protein>
    <submittedName>
        <fullName evidence="4">2-polyprenyl-3-methyl-5-hydroxy-6-metoxy-1, 4-benzoquinol methylase</fullName>
    </submittedName>
</protein>
<dbReference type="InterPro" id="IPR027417">
    <property type="entry name" value="P-loop_NTPase"/>
</dbReference>
<gene>
    <name evidence="4" type="ORF">HNR60_001776</name>
</gene>
<dbReference type="Pfam" id="PF13649">
    <property type="entry name" value="Methyltransf_25"/>
    <property type="match status" value="1"/>
</dbReference>
<organism evidence="4 5">
    <name type="scientific">Rhodopseudomonas rhenobacensis</name>
    <dbReference type="NCBI Taxonomy" id="87461"/>
    <lineage>
        <taxon>Bacteria</taxon>
        <taxon>Pseudomonadati</taxon>
        <taxon>Pseudomonadota</taxon>
        <taxon>Alphaproteobacteria</taxon>
        <taxon>Hyphomicrobiales</taxon>
        <taxon>Nitrobacteraceae</taxon>
        <taxon>Rhodopseudomonas</taxon>
    </lineage>
</organism>
<keyword evidence="5" id="KW-1185">Reference proteome</keyword>
<feature type="region of interest" description="Disordered" evidence="2">
    <location>
        <begin position="474"/>
        <end position="506"/>
    </location>
</feature>
<dbReference type="InterPro" id="IPR041698">
    <property type="entry name" value="Methyltransf_25"/>
</dbReference>
<dbReference type="GO" id="GO:0032259">
    <property type="term" value="P:methylation"/>
    <property type="evidence" value="ECO:0007669"/>
    <property type="project" value="UniProtKB-KW"/>
</dbReference>
<proteinExistence type="predicted"/>
<evidence type="ECO:0000256" key="2">
    <source>
        <dbReference type="SAM" id="MobiDB-lite"/>
    </source>
</evidence>
<dbReference type="GO" id="GO:0008168">
    <property type="term" value="F:methyltransferase activity"/>
    <property type="evidence" value="ECO:0007669"/>
    <property type="project" value="UniProtKB-KW"/>
</dbReference>
<dbReference type="CDD" id="cd02440">
    <property type="entry name" value="AdoMet_MTases"/>
    <property type="match status" value="1"/>
</dbReference>
<accession>A0A7W7Z310</accession>
<dbReference type="Gene3D" id="3.40.50.150">
    <property type="entry name" value="Vaccinia Virus protein VP39"/>
    <property type="match status" value="1"/>
</dbReference>
<evidence type="ECO:0000313" key="4">
    <source>
        <dbReference type="EMBL" id="MBB5047024.1"/>
    </source>
</evidence>
<reference evidence="4 5" key="1">
    <citation type="submission" date="2020-08" db="EMBL/GenBank/DDBJ databases">
        <title>Genomic Encyclopedia of Type Strains, Phase IV (KMG-IV): sequencing the most valuable type-strain genomes for metagenomic binning, comparative biology and taxonomic classification.</title>
        <authorList>
            <person name="Goeker M."/>
        </authorList>
    </citation>
    <scope>NUCLEOTIDE SEQUENCE [LARGE SCALE GENOMIC DNA]</scope>
    <source>
        <strain evidence="4 5">DSM 12706</strain>
    </source>
</reference>
<name>A0A7W7Z310_9BRAD</name>
<sequence>MKNYTIISGTGRAGTTLLVRILMKAGIDTGFDPDAAIDPVAHAGLEMDLRNKPDCRLVKSPWIAAYIDEVIADNDIKIDHAIICMRNLNDAAESRRRVQRAQNTDQHVAGGLWGISDPAEQEAYLAEMFHRLLFTLSENGVPMTFLHFPRFANDVDYFVENIQPIFPDVSIEDLRSAYHSTVAPELINDFSKTRPPATAMYSKSAAAEAAARAHREKLEAELATLTKLVSDQHAELALLAAQTSQITLLSQALDRRDLQNSTLSRDVAAAWARIAELDHLVADLQAGKQASETALRTLQSELQAGTQALGAANQQLHALFASHSWRLTRPLRVVRRAVARLRRSLTAILSLPETATDVFGNKLSGGQAAERTGASGIGGLPGLQNLAASDVQRIAATFDRAFYLATYPDIASSGFDPLQHYMSFGWKEGRNPTPSFSTSFYLETSPDVRAADINPFVHWVLFGSQEHRPTMPALAAGERQADAGRVAQPSATEGPETSGRSSVTGAIRKAASRARRALGEFYEKIIVDHEPPVAIKTVEDFKKTDVSYEQRIINENWTFDTKPRDENTGNEIAPDNMFVYKYLLLERKLSAYKGMDYWDFIRHVVNSRDYTRILSVGSGPCAVEMEIAEKFTKPYVIDCLDLNEKQIQDATRRAQQRGMNLRPVVADLNEIVFEEKYDLVIICAALHHFVELEAVLERLHGALNDTGMFVTYEPVMRNGMYLFRATRVFLGLLFLLLPARLRINHQDYPGEKRVDRYYNEYDRSGWTFESIRSGEIPGLLPKYFKTIHFGRGMTFLRRVSDSIYGCNYRMERRRDRLIVNVLCGLDRFMRATRLLRPEGLFYIGSRRDRPKPI</sequence>
<dbReference type="SUPFAM" id="SSF53335">
    <property type="entry name" value="S-adenosyl-L-methionine-dependent methyltransferases"/>
    <property type="match status" value="1"/>
</dbReference>
<dbReference type="SUPFAM" id="SSF52540">
    <property type="entry name" value="P-loop containing nucleoside triphosphate hydrolases"/>
    <property type="match status" value="1"/>
</dbReference>
<evidence type="ECO:0000256" key="1">
    <source>
        <dbReference type="SAM" id="Coils"/>
    </source>
</evidence>
<dbReference type="InterPro" id="IPR029063">
    <property type="entry name" value="SAM-dependent_MTases_sf"/>
</dbReference>
<feature type="domain" description="Methyltransferase" evidence="3">
    <location>
        <begin position="613"/>
        <end position="707"/>
    </location>
</feature>
<dbReference type="AlphaFoldDB" id="A0A7W7Z310"/>
<dbReference type="EMBL" id="JACHIH010000008">
    <property type="protein sequence ID" value="MBB5047024.1"/>
    <property type="molecule type" value="Genomic_DNA"/>
</dbReference>